<dbReference type="AlphaFoldDB" id="A0AAX1FBC4"/>
<keyword evidence="2" id="KW-1185">Reference proteome</keyword>
<dbReference type="Proteomes" id="UP000326695">
    <property type="component" value="Chromosome"/>
</dbReference>
<sequence>MASVANRDTFCQQDRVVELIRDIPEHRLSVSTHSVILDIYGKDECEIEFVGGNGETLALPVLNGQADSEPE</sequence>
<evidence type="ECO:0000313" key="2">
    <source>
        <dbReference type="Proteomes" id="UP000326695"/>
    </source>
</evidence>
<protein>
    <submittedName>
        <fullName evidence="1">DUF4926 domain-containing protein</fullName>
    </submittedName>
</protein>
<dbReference type="EMBL" id="CP038018">
    <property type="protein sequence ID" value="QED92963.1"/>
    <property type="molecule type" value="Genomic_DNA"/>
</dbReference>
<reference evidence="2" key="1">
    <citation type="journal article" date="2019" name="J. Anim. Genet.">
        <title>Description and whole genome sequencing of Eikenella exigua sp. nov., isolated from brain abscess and blood.</title>
        <authorList>
            <person name="Stormo K.A."/>
            <person name="Nygaard R.M."/>
            <person name="Bruvold T.S."/>
            <person name="Dimmen G."/>
            <person name="Lindemann P.C."/>
            <person name="Jordal S."/>
            <person name="Kommedal O."/>
        </authorList>
    </citation>
    <scope>NUCLEOTIDE SEQUENCE [LARGE SCALE GENOMIC DNA]</scope>
    <source>
        <strain evidence="2">PXX</strain>
    </source>
</reference>
<accession>A0AAX1FBC4</accession>
<organism evidence="1 2">
    <name type="scientific">Eikenella exigua</name>
    <dbReference type="NCBI Taxonomy" id="2528037"/>
    <lineage>
        <taxon>Bacteria</taxon>
        <taxon>Pseudomonadati</taxon>
        <taxon>Pseudomonadota</taxon>
        <taxon>Betaproteobacteria</taxon>
        <taxon>Neisseriales</taxon>
        <taxon>Neisseriaceae</taxon>
        <taxon>Eikenella</taxon>
    </lineage>
</organism>
<gene>
    <name evidence="1" type="ORF">EZJ17_07675</name>
</gene>
<proteinExistence type="predicted"/>
<dbReference type="KEGG" id="eex:EZJ17_07675"/>
<dbReference type="Pfam" id="PF16277">
    <property type="entry name" value="DUF4926"/>
    <property type="match status" value="1"/>
</dbReference>
<evidence type="ECO:0000313" key="1">
    <source>
        <dbReference type="EMBL" id="QED92963.1"/>
    </source>
</evidence>
<name>A0AAX1FBC4_9NEIS</name>
<dbReference type="InterPro" id="IPR032568">
    <property type="entry name" value="DUF4926"/>
</dbReference>